<comment type="caution">
    <text evidence="7">The sequence shown here is derived from an EMBL/GenBank/DDBJ whole genome shotgun (WGS) entry which is preliminary data.</text>
</comment>
<feature type="transmembrane region" description="Helical" evidence="6">
    <location>
        <begin position="563"/>
        <end position="586"/>
    </location>
</feature>
<feature type="compositionally biased region" description="Low complexity" evidence="5">
    <location>
        <begin position="626"/>
        <end position="637"/>
    </location>
</feature>
<proteinExistence type="predicted"/>
<dbReference type="GO" id="GO:0016020">
    <property type="term" value="C:membrane"/>
    <property type="evidence" value="ECO:0007669"/>
    <property type="project" value="UniProtKB-SubCell"/>
</dbReference>
<dbReference type="Proteomes" id="UP001383192">
    <property type="component" value="Unassembled WGS sequence"/>
</dbReference>
<evidence type="ECO:0008006" key="9">
    <source>
        <dbReference type="Google" id="ProtNLM"/>
    </source>
</evidence>
<feature type="transmembrane region" description="Helical" evidence="6">
    <location>
        <begin position="598"/>
        <end position="616"/>
    </location>
</feature>
<feature type="compositionally biased region" description="Basic and acidic residues" evidence="5">
    <location>
        <begin position="650"/>
        <end position="661"/>
    </location>
</feature>
<keyword evidence="3 6" id="KW-1133">Transmembrane helix</keyword>
<evidence type="ECO:0000256" key="6">
    <source>
        <dbReference type="SAM" id="Phobius"/>
    </source>
</evidence>
<comment type="subcellular location">
    <subcellularLocation>
        <location evidence="1">Membrane</location>
        <topology evidence="1">Multi-pass membrane protein</topology>
    </subcellularLocation>
</comment>
<gene>
    <name evidence="7" type="ORF">VNI00_005051</name>
</gene>
<dbReference type="Gene3D" id="1.20.1250.20">
    <property type="entry name" value="MFS general substrate transporter like domains"/>
    <property type="match status" value="1"/>
</dbReference>
<dbReference type="InterPro" id="IPR011701">
    <property type="entry name" value="MFS"/>
</dbReference>
<dbReference type="EMBL" id="JAYKXP010000014">
    <property type="protein sequence ID" value="KAK7050939.1"/>
    <property type="molecule type" value="Genomic_DNA"/>
</dbReference>
<dbReference type="InterPro" id="IPR036259">
    <property type="entry name" value="MFS_trans_sf"/>
</dbReference>
<dbReference type="Pfam" id="PF07690">
    <property type="entry name" value="MFS_1"/>
    <property type="match status" value="1"/>
</dbReference>
<feature type="region of interest" description="Disordered" evidence="5">
    <location>
        <begin position="300"/>
        <end position="332"/>
    </location>
</feature>
<feature type="region of interest" description="Disordered" evidence="5">
    <location>
        <begin position="72"/>
        <end position="100"/>
    </location>
</feature>
<keyword evidence="4 6" id="KW-0472">Membrane</keyword>
<name>A0AAW0DHK7_9AGAR</name>
<accession>A0AAW0DHK7</accession>
<dbReference type="AlphaFoldDB" id="A0AAW0DHK7"/>
<dbReference type="PANTHER" id="PTHR23507">
    <property type="entry name" value="ZGC:174356"/>
    <property type="match status" value="1"/>
</dbReference>
<feature type="transmembrane region" description="Helical" evidence="6">
    <location>
        <begin position="177"/>
        <end position="202"/>
    </location>
</feature>
<feature type="transmembrane region" description="Helical" evidence="6">
    <location>
        <begin position="145"/>
        <end position="165"/>
    </location>
</feature>
<evidence type="ECO:0000256" key="4">
    <source>
        <dbReference type="ARBA" id="ARBA00023136"/>
    </source>
</evidence>
<feature type="transmembrane region" description="Helical" evidence="6">
    <location>
        <begin position="214"/>
        <end position="237"/>
    </location>
</feature>
<dbReference type="SUPFAM" id="SSF103473">
    <property type="entry name" value="MFS general substrate transporter"/>
    <property type="match status" value="1"/>
</dbReference>
<keyword evidence="8" id="KW-1185">Reference proteome</keyword>
<evidence type="ECO:0000256" key="3">
    <source>
        <dbReference type="ARBA" id="ARBA00022989"/>
    </source>
</evidence>
<feature type="compositionally biased region" description="Basic residues" evidence="5">
    <location>
        <begin position="639"/>
        <end position="649"/>
    </location>
</feature>
<evidence type="ECO:0000256" key="1">
    <source>
        <dbReference type="ARBA" id="ARBA00004141"/>
    </source>
</evidence>
<feature type="transmembrane region" description="Helical" evidence="6">
    <location>
        <begin position="114"/>
        <end position="133"/>
    </location>
</feature>
<sequence>MVLTAALVRGMTLAPRVEVFTQLSCLALHHHTYNHTESPIVSLYASLDPHRPHLTPMLPNAHTRTLPQTLPLTFSTDGAFNPPEPSDDDNDDPRKLPSPQCMSDAAVQAGAARLQTIMTTIMGLLSALTTGYWGHFSERHGRTRVLALSTLGLFLTDLTFILVSTPGLPFGAHGHKLLVVAPFIEGFLGGWSTLQSACSSYVSDCTSSGSRANIFSRFMGVFYLGFSIGPSIGGWIINNGIPGIDRIGTHTGQGKSVTEVFWLAICCSFLNLILVTFLFPESLSKEQRAAAAEQYRLSRNQKGKDRAARMSESSQSDDSAILSATDDESGQSKGGIIRDYFSPLALFLPVIITETTAHGIVQRKDWSLTYLALCMFLVMASTGIYQVKYLYAVHVYSWGADQLSYYISFVGGMRALTLLLLVPAIISYFKPKPKAPTSVENGLANTKPKITKEHLRNEINFDLLFSRCCLCLDITSNFLISVLPSPAHTVQLMNATITSTKPVSSHQSEVLFIVASAVSSMGSGILPAIQSLALCITQARELLHDENSAEPNTKGGGSETGKLFGALSTMQALGQMILAPLLFGLIYSETVAHFPKTIFVTACGILVVALCVMMLVRSPVRRERPASNSSATRSSSGKGKGKAQKKRGKPEKERGRSRVSKDLFGGAFGPELMDDAEYSGRGAIRDATV</sequence>
<evidence type="ECO:0000313" key="8">
    <source>
        <dbReference type="Proteomes" id="UP001383192"/>
    </source>
</evidence>
<organism evidence="7 8">
    <name type="scientific">Paramarasmius palmivorus</name>
    <dbReference type="NCBI Taxonomy" id="297713"/>
    <lineage>
        <taxon>Eukaryota</taxon>
        <taxon>Fungi</taxon>
        <taxon>Dikarya</taxon>
        <taxon>Basidiomycota</taxon>
        <taxon>Agaricomycotina</taxon>
        <taxon>Agaricomycetes</taxon>
        <taxon>Agaricomycetidae</taxon>
        <taxon>Agaricales</taxon>
        <taxon>Marasmiineae</taxon>
        <taxon>Marasmiaceae</taxon>
        <taxon>Paramarasmius</taxon>
    </lineage>
</organism>
<feature type="transmembrane region" description="Helical" evidence="6">
    <location>
        <begin position="368"/>
        <end position="385"/>
    </location>
</feature>
<feature type="transmembrane region" description="Helical" evidence="6">
    <location>
        <begin position="260"/>
        <end position="279"/>
    </location>
</feature>
<keyword evidence="2 6" id="KW-0812">Transmembrane</keyword>
<evidence type="ECO:0000256" key="5">
    <source>
        <dbReference type="SAM" id="MobiDB-lite"/>
    </source>
</evidence>
<dbReference type="PANTHER" id="PTHR23507:SF1">
    <property type="entry name" value="FI18259P1-RELATED"/>
    <property type="match status" value="1"/>
</dbReference>
<feature type="region of interest" description="Disordered" evidence="5">
    <location>
        <begin position="622"/>
        <end position="674"/>
    </location>
</feature>
<protein>
    <recommendedName>
        <fullName evidence="9">MFS general substrate transporter</fullName>
    </recommendedName>
</protein>
<evidence type="ECO:0000256" key="2">
    <source>
        <dbReference type="ARBA" id="ARBA00022692"/>
    </source>
</evidence>
<dbReference type="GO" id="GO:0022857">
    <property type="term" value="F:transmembrane transporter activity"/>
    <property type="evidence" value="ECO:0007669"/>
    <property type="project" value="InterPro"/>
</dbReference>
<feature type="transmembrane region" description="Helical" evidence="6">
    <location>
        <begin position="405"/>
        <end position="429"/>
    </location>
</feature>
<reference evidence="7 8" key="1">
    <citation type="submission" date="2024-01" db="EMBL/GenBank/DDBJ databases">
        <title>A draft genome for a cacao thread blight-causing isolate of Paramarasmius palmivorus.</title>
        <authorList>
            <person name="Baruah I.K."/>
            <person name="Bukari Y."/>
            <person name="Amoako-Attah I."/>
            <person name="Meinhardt L.W."/>
            <person name="Bailey B.A."/>
            <person name="Cohen S.P."/>
        </authorList>
    </citation>
    <scope>NUCLEOTIDE SEQUENCE [LARGE SCALE GENOMIC DNA]</scope>
    <source>
        <strain evidence="7 8">GH-12</strain>
    </source>
</reference>
<evidence type="ECO:0000313" key="7">
    <source>
        <dbReference type="EMBL" id="KAK7050939.1"/>
    </source>
</evidence>